<evidence type="ECO:0000313" key="16">
    <source>
        <dbReference type="Proteomes" id="UP000050795"/>
    </source>
</evidence>
<comment type="subcellular location">
    <subcellularLocation>
        <location evidence="1 12">Endoplasmic reticulum membrane</location>
        <topology evidence="1 12">Single-pass type II membrane protein</topology>
    </subcellularLocation>
</comment>
<dbReference type="InterPro" id="IPR038518">
    <property type="entry name" value="Glyco_hydro_63N_sf"/>
</dbReference>
<dbReference type="InterPro" id="IPR012341">
    <property type="entry name" value="6hp_glycosidase-like_sf"/>
</dbReference>
<feature type="transmembrane region" description="Helical" evidence="12">
    <location>
        <begin position="95"/>
        <end position="114"/>
    </location>
</feature>
<evidence type="ECO:0000256" key="10">
    <source>
        <dbReference type="ARBA" id="ARBA00023295"/>
    </source>
</evidence>
<evidence type="ECO:0000256" key="3">
    <source>
        <dbReference type="ARBA" id="ARBA00022692"/>
    </source>
</evidence>
<keyword evidence="7 12" id="KW-1133">Transmembrane helix</keyword>
<dbReference type="InterPro" id="IPR031631">
    <property type="entry name" value="Glyco_hydro_63N"/>
</dbReference>
<keyword evidence="4 12" id="KW-0378">Hydrolase</keyword>
<dbReference type="PANTHER" id="PTHR10412">
    <property type="entry name" value="MANNOSYL-OLIGOSACCHARIDE GLUCOSIDASE"/>
    <property type="match status" value="1"/>
</dbReference>
<dbReference type="WBParaSite" id="TREG1_98530.1">
    <property type="protein sequence ID" value="TREG1_98530.1"/>
    <property type="gene ID" value="TREG1_98530"/>
</dbReference>
<reference evidence="16" key="1">
    <citation type="submission" date="2022-06" db="EMBL/GenBank/DDBJ databases">
        <authorList>
            <person name="Berger JAMES D."/>
            <person name="Berger JAMES D."/>
        </authorList>
    </citation>
    <scope>NUCLEOTIDE SEQUENCE [LARGE SCALE GENOMIC DNA]</scope>
</reference>
<feature type="domain" description="Glycosyl hydrolase family 63 N-terminal" evidence="15">
    <location>
        <begin position="146"/>
        <end position="333"/>
    </location>
</feature>
<organism evidence="16 17">
    <name type="scientific">Trichobilharzia regenti</name>
    <name type="common">Nasal bird schistosome</name>
    <dbReference type="NCBI Taxonomy" id="157069"/>
    <lineage>
        <taxon>Eukaryota</taxon>
        <taxon>Metazoa</taxon>
        <taxon>Spiralia</taxon>
        <taxon>Lophotrochozoa</taxon>
        <taxon>Platyhelminthes</taxon>
        <taxon>Trematoda</taxon>
        <taxon>Digenea</taxon>
        <taxon>Strigeidida</taxon>
        <taxon>Schistosomatoidea</taxon>
        <taxon>Schistosomatidae</taxon>
        <taxon>Trichobilharzia</taxon>
    </lineage>
</organism>
<dbReference type="AlphaFoldDB" id="A0AA85KMJ0"/>
<keyword evidence="16" id="KW-1185">Reference proteome</keyword>
<evidence type="ECO:0000259" key="15">
    <source>
        <dbReference type="Pfam" id="PF16923"/>
    </source>
</evidence>
<keyword evidence="6" id="KW-0735">Signal-anchor</keyword>
<evidence type="ECO:0000313" key="17">
    <source>
        <dbReference type="WBParaSite" id="TREG1_98530.1"/>
    </source>
</evidence>
<evidence type="ECO:0000256" key="4">
    <source>
        <dbReference type="ARBA" id="ARBA00022801"/>
    </source>
</evidence>
<dbReference type="GO" id="GO:0004573">
    <property type="term" value="F:Glc3Man9GlcNAc2 oligosaccharide glucosidase activity"/>
    <property type="evidence" value="ECO:0007669"/>
    <property type="project" value="UniProtKB-UniRule"/>
</dbReference>
<proteinExistence type="inferred from homology"/>
<evidence type="ECO:0000256" key="5">
    <source>
        <dbReference type="ARBA" id="ARBA00022824"/>
    </source>
</evidence>
<evidence type="ECO:0000256" key="9">
    <source>
        <dbReference type="ARBA" id="ARBA00023180"/>
    </source>
</evidence>
<evidence type="ECO:0000256" key="1">
    <source>
        <dbReference type="ARBA" id="ARBA00004648"/>
    </source>
</evidence>
<evidence type="ECO:0000256" key="13">
    <source>
        <dbReference type="SAM" id="MobiDB-lite"/>
    </source>
</evidence>
<reference evidence="17" key="2">
    <citation type="submission" date="2023-11" db="UniProtKB">
        <authorList>
            <consortium name="WormBaseParasite"/>
        </authorList>
    </citation>
    <scope>IDENTIFICATION</scope>
</reference>
<feature type="domain" description="Glycosyl hydrolase family 63 C-terminal" evidence="14">
    <location>
        <begin position="392"/>
        <end position="903"/>
    </location>
</feature>
<keyword evidence="5 12" id="KW-0256">Endoplasmic reticulum</keyword>
<dbReference type="GO" id="GO:0009311">
    <property type="term" value="P:oligosaccharide metabolic process"/>
    <property type="evidence" value="ECO:0007669"/>
    <property type="project" value="UniProtKB-UniRule"/>
</dbReference>
<evidence type="ECO:0000256" key="6">
    <source>
        <dbReference type="ARBA" id="ARBA00022968"/>
    </source>
</evidence>
<evidence type="ECO:0000259" key="14">
    <source>
        <dbReference type="Pfam" id="PF03200"/>
    </source>
</evidence>
<evidence type="ECO:0000256" key="11">
    <source>
        <dbReference type="ARBA" id="ARBA00038888"/>
    </source>
</evidence>
<evidence type="ECO:0000256" key="8">
    <source>
        <dbReference type="ARBA" id="ARBA00023136"/>
    </source>
</evidence>
<comment type="catalytic activity">
    <reaction evidence="12">
        <text>N(4)-(alpha-D-Glc-(1-&gt;2)-alpha-D-Glc-(1-&gt;3)-alpha-D-Glc-(1-&gt;3)-alpha-D-Man-(1-&gt;2)-alpha-D-Man-(1-&gt;2)-alpha-D-Man-(1-&gt;3)-[alpha-D-Man-(1-&gt;2)-alpha-D-Man-(1-&gt;3)-[alpha-D-Man-(1-&gt;2)-alpha-D-Man-(1-&gt;6)]-alpha-D-Man-(1-&gt;6)]-beta-D-Man-(1-&gt;4)-beta-D-GlcNAc-(1-&gt;4)-beta-D-GlcNAc)-L-asparaginyl-[protein] + H2O = N(4)-(alpha-D-Glc-(1-&gt;3)-alpha-D-Glc-(1-&gt;3)-alpha-D-Man-(1-&gt;2)-alpha-D-Man-(1-&gt;2)-alpha-D-Man-(1-&gt;3)-[alpha-D-Man-(1-&gt;2)-alpha-D-Man-(1-&gt;3)-[alpha-D-Man-(1-&gt;2)-alpha-D-Man-(1-&gt;6)]-alpha-D-Man-(1-&gt;6)]-beta-D-Man-(1-&gt;4)-beta-D-GlcNAc-(1-&gt;4)-beta-D-GlcNAc)-L-asparaginyl-[protein] + beta-D-glucose</text>
        <dbReference type="Rhea" id="RHEA:55988"/>
        <dbReference type="Rhea" id="RHEA-COMP:12806"/>
        <dbReference type="Rhea" id="RHEA-COMP:14355"/>
        <dbReference type="ChEBI" id="CHEBI:15377"/>
        <dbReference type="ChEBI" id="CHEBI:15903"/>
        <dbReference type="ChEBI" id="CHEBI:59082"/>
        <dbReference type="ChEBI" id="CHEBI:132537"/>
        <dbReference type="EC" id="3.2.1.106"/>
    </reaction>
</comment>
<dbReference type="GO" id="GO:0006487">
    <property type="term" value="P:protein N-linked glycosylation"/>
    <property type="evidence" value="ECO:0007669"/>
    <property type="project" value="UniProtKB-UniRule"/>
</dbReference>
<evidence type="ECO:0000256" key="2">
    <source>
        <dbReference type="ARBA" id="ARBA00010833"/>
    </source>
</evidence>
<accession>A0AA85KMJ0</accession>
<protein>
    <recommendedName>
        <fullName evidence="11 12">Mannosyl-oligosaccharide glucosidase</fullName>
        <ecNumber evidence="11 12">3.2.1.106</ecNumber>
    </recommendedName>
</protein>
<dbReference type="GO" id="GO:0005789">
    <property type="term" value="C:endoplasmic reticulum membrane"/>
    <property type="evidence" value="ECO:0007669"/>
    <property type="project" value="UniProtKB-SubCell"/>
</dbReference>
<keyword evidence="9" id="KW-0325">Glycoprotein</keyword>
<evidence type="ECO:0000256" key="7">
    <source>
        <dbReference type="ARBA" id="ARBA00022989"/>
    </source>
</evidence>
<dbReference type="Gene3D" id="1.50.10.10">
    <property type="match status" value="1"/>
</dbReference>
<feature type="region of interest" description="Disordered" evidence="13">
    <location>
        <begin position="28"/>
        <end position="70"/>
    </location>
</feature>
<sequence>MFIIKSTILLNRFESFIRLLKMPKSKAIEVRPRKRKHSQKTEEPSNSVVEHPKREVNHTPHLSESSRHLKFKSRGNSEKSFLTDFPIGNKVPKRFLLSFVYVAILGLLVAVAFYQMSKWYQGKLVVTPVNFPKIVPDDALSERSHSLFWGSYRPGIYFGMKHRSPKSLLFGIMWTVQDPANFNFRHSCDQYDGVLSYNWLEHDGRTFGTQQIVDIHHIITISFVKPSTDFMGSDWTVRISAVARNRTSMSYPLSIIVYFYYPGSENDFFIHPIFSDQELTGLQGSSMELSDFHILFHATPDKLQHTSLKAHIPREDAIKETMFSGLGIRKDNNLLALTGVPQNFNEEQFTNAWFYEVSAIVPGYTDINEVNKPILEVEFLRPQSSLAGFRANSFSQELSKKSQNFHEQFTEKFSVDSTKFTDRQVNLSKIAVSNLLGGIGYFYGSSLIRSENIGPEPVHNWAAGLFSATPSRPNFPRGFLWDEGFHGLILARWDPILAMETVGSWLDLMNAHGWIPREQILGWEARSRVPSEFIVQSDVVANPPSLILTVEALLDRFPRLTAFEASEFRRWSMLALSRLHVWYRWFNTTQIGPVPLSYRWRGRNPDEVHQLNPLTLSSGLDDFPRASHPTSDERHIDLRCWMTLFARVMARLASVVTQFMQTDQSGTSRSKLEEIRPLIAEYTRWADLLSDQNELDRLHWSEKLGRYADYGLHTDFVKLQVPDTPPGGQHTANKQAKPIRVVMEPPSLQLVSSSFGYVNLFPLLLRILSPTSPRLPRLLADLSNKDLLWSNFGLRSINTKSAFYNTYNTKDDPPYWRGAIWINMNYLAVQALRYYSHHPHTPTHVASEAGRLAGELTQNLARTVLGELERTGYLWEQYNDQTGHGQRGHPFSGWTSLISLIISDSS</sequence>
<evidence type="ECO:0000256" key="12">
    <source>
        <dbReference type="RuleBase" id="RU368089"/>
    </source>
</evidence>
<dbReference type="InterPro" id="IPR031335">
    <property type="entry name" value="Glyco_hydro_63_C"/>
</dbReference>
<dbReference type="Pfam" id="PF03200">
    <property type="entry name" value="Glyco_hydro_63"/>
    <property type="match status" value="1"/>
</dbReference>
<dbReference type="SUPFAM" id="SSF48208">
    <property type="entry name" value="Six-hairpin glycosidases"/>
    <property type="match status" value="1"/>
</dbReference>
<dbReference type="Proteomes" id="UP000050795">
    <property type="component" value="Unassembled WGS sequence"/>
</dbReference>
<keyword evidence="10 12" id="KW-0326">Glycosidase</keyword>
<dbReference type="Gene3D" id="2.70.98.110">
    <property type="entry name" value="Glycosyl hydrolase family 63, N-terminal domain"/>
    <property type="match status" value="1"/>
</dbReference>
<dbReference type="Pfam" id="PF16923">
    <property type="entry name" value="Glyco_hydro_63N"/>
    <property type="match status" value="1"/>
</dbReference>
<dbReference type="PANTHER" id="PTHR10412:SF11">
    <property type="entry name" value="MANNOSYL-OLIGOSACCHARIDE GLUCOSIDASE"/>
    <property type="match status" value="1"/>
</dbReference>
<name>A0AA85KMJ0_TRIRE</name>
<dbReference type="InterPro" id="IPR008928">
    <property type="entry name" value="6-hairpin_glycosidase_sf"/>
</dbReference>
<comment type="function">
    <text evidence="12">Cleaves the distal alpha 1,2-linked glucose residue from the Glc(3)Man(9)GlcNAc(2) oligosaccharide precursor.</text>
</comment>
<comment type="similarity">
    <text evidence="2 12">Belongs to the glycosyl hydrolase 63 family.</text>
</comment>
<keyword evidence="3 12" id="KW-0812">Transmembrane</keyword>
<dbReference type="EC" id="3.2.1.106" evidence="11 12"/>
<dbReference type="InterPro" id="IPR004888">
    <property type="entry name" value="Glycoside_hydrolase_63"/>
</dbReference>
<keyword evidence="8 12" id="KW-0472">Membrane</keyword>